<keyword evidence="2" id="KW-1133">Transmembrane helix</keyword>
<dbReference type="InterPro" id="IPR002102">
    <property type="entry name" value="Cohesin_dom"/>
</dbReference>
<keyword evidence="2" id="KW-0812">Transmembrane</keyword>
<dbReference type="RefSeq" id="WP_092900333.1">
    <property type="nucleotide sequence ID" value="NZ_FOZS01000001.1"/>
</dbReference>
<protein>
    <submittedName>
        <fullName evidence="4">Cohesin domain-containing protein</fullName>
    </submittedName>
</protein>
<keyword evidence="2" id="KW-0472">Membrane</keyword>
<dbReference type="OrthoDB" id="205619at2157"/>
<accession>A0A1I6NXE2</accession>
<evidence type="ECO:0000259" key="3">
    <source>
        <dbReference type="Pfam" id="PF00963"/>
    </source>
</evidence>
<dbReference type="EMBL" id="FOZS01000001">
    <property type="protein sequence ID" value="SFS32539.1"/>
    <property type="molecule type" value="Genomic_DNA"/>
</dbReference>
<gene>
    <name evidence="4" type="ORF">SAMN04488556_0175</name>
</gene>
<dbReference type="SUPFAM" id="SSF49384">
    <property type="entry name" value="Carbohydrate-binding domain"/>
    <property type="match status" value="1"/>
</dbReference>
<feature type="compositionally biased region" description="Low complexity" evidence="1">
    <location>
        <begin position="158"/>
        <end position="173"/>
    </location>
</feature>
<dbReference type="AlphaFoldDB" id="A0A1I6NXE2"/>
<dbReference type="Gene3D" id="2.60.40.680">
    <property type="match status" value="1"/>
</dbReference>
<feature type="transmembrane region" description="Helical" evidence="2">
    <location>
        <begin position="182"/>
        <end position="205"/>
    </location>
</feature>
<dbReference type="InterPro" id="IPR008965">
    <property type="entry name" value="CBM2/CBM3_carb-bd_dom_sf"/>
</dbReference>
<keyword evidence="5" id="KW-1185">Reference proteome</keyword>
<sequence>MTATRTRVAVALAVLLLAAGLLAAPASAGHSPGVYSFEPDDARVAAGETVAVDVILAANRTPAGDGLSEAGFTVDYDADRFSVVDVEHGSWFEDGDEPPEGAIDRSSAVDEDAGTVSVETALESPDDGVANTAPVATITFRASEDAADGESKLAFANSSAATPASPSPTITNEGTLEVGEGVLGASGFGVPVAVGSLLLAVLVGLRRRG</sequence>
<dbReference type="GO" id="GO:0000272">
    <property type="term" value="P:polysaccharide catabolic process"/>
    <property type="evidence" value="ECO:0007669"/>
    <property type="project" value="InterPro"/>
</dbReference>
<feature type="region of interest" description="Disordered" evidence="1">
    <location>
        <begin position="154"/>
        <end position="173"/>
    </location>
</feature>
<feature type="region of interest" description="Disordered" evidence="1">
    <location>
        <begin position="90"/>
        <end position="115"/>
    </location>
</feature>
<evidence type="ECO:0000313" key="5">
    <source>
        <dbReference type="Proteomes" id="UP000199199"/>
    </source>
</evidence>
<dbReference type="Pfam" id="PF00963">
    <property type="entry name" value="Cohesin"/>
    <property type="match status" value="1"/>
</dbReference>
<evidence type="ECO:0000256" key="1">
    <source>
        <dbReference type="SAM" id="MobiDB-lite"/>
    </source>
</evidence>
<dbReference type="Proteomes" id="UP000199199">
    <property type="component" value="Unassembled WGS sequence"/>
</dbReference>
<evidence type="ECO:0000256" key="2">
    <source>
        <dbReference type="SAM" id="Phobius"/>
    </source>
</evidence>
<name>A0A1I6NXE2_9EURY</name>
<proteinExistence type="predicted"/>
<organism evidence="4 5">
    <name type="scientific">Halostagnicola kamekurae</name>
    <dbReference type="NCBI Taxonomy" id="619731"/>
    <lineage>
        <taxon>Archaea</taxon>
        <taxon>Methanobacteriati</taxon>
        <taxon>Methanobacteriota</taxon>
        <taxon>Stenosarchaea group</taxon>
        <taxon>Halobacteria</taxon>
        <taxon>Halobacteriales</taxon>
        <taxon>Natrialbaceae</taxon>
        <taxon>Halostagnicola</taxon>
    </lineage>
</organism>
<evidence type="ECO:0000313" key="4">
    <source>
        <dbReference type="EMBL" id="SFS32539.1"/>
    </source>
</evidence>
<reference evidence="5" key="1">
    <citation type="submission" date="2016-10" db="EMBL/GenBank/DDBJ databases">
        <authorList>
            <person name="Varghese N."/>
            <person name="Submissions S."/>
        </authorList>
    </citation>
    <scope>NUCLEOTIDE SEQUENCE [LARGE SCALE GENOMIC DNA]</scope>
    <source>
        <strain evidence="5">DSM 22427</strain>
    </source>
</reference>
<dbReference type="GO" id="GO:0030246">
    <property type="term" value="F:carbohydrate binding"/>
    <property type="evidence" value="ECO:0007669"/>
    <property type="project" value="InterPro"/>
</dbReference>
<feature type="domain" description="Cohesin" evidence="3">
    <location>
        <begin position="40"/>
        <end position="164"/>
    </location>
</feature>